<keyword evidence="4" id="KW-1185">Reference proteome</keyword>
<dbReference type="PANTHER" id="PTHR43649:SF12">
    <property type="entry name" value="DIACETYLCHITOBIOSE BINDING PROTEIN DASA"/>
    <property type="match status" value="1"/>
</dbReference>
<accession>A0A6C0P904</accession>
<dbReference type="Gene3D" id="3.40.190.10">
    <property type="entry name" value="Periplasmic binding protein-like II"/>
    <property type="match status" value="2"/>
</dbReference>
<dbReference type="PANTHER" id="PTHR43649">
    <property type="entry name" value="ARABINOSE-BINDING PROTEIN-RELATED"/>
    <property type="match status" value="1"/>
</dbReference>
<reference evidence="3 4" key="1">
    <citation type="submission" date="2020-02" db="EMBL/GenBank/DDBJ databases">
        <title>Paenibacillus sp. nov., isolated from rhizosphere soil of tomato.</title>
        <authorList>
            <person name="Weon H.-Y."/>
            <person name="Lee S.A."/>
        </authorList>
    </citation>
    <scope>NUCLEOTIDE SEQUENCE [LARGE SCALE GENOMIC DNA]</scope>
    <source>
        <strain evidence="3 4">14171R-81</strain>
    </source>
</reference>
<dbReference type="InterPro" id="IPR050490">
    <property type="entry name" value="Bact_solute-bd_prot1"/>
</dbReference>
<gene>
    <name evidence="3" type="ORF">GZH47_11215</name>
</gene>
<sequence length="470" mass="50899">MNKKKYAAMGAAVLLASVSLAGCGSKDNNSNNTASTNNASTNNASTNNGGSTNATNDGSTNGGTNATTPDTPKLTGDFEVQYFVGGYGDKWWTKVIADFQAANPDLHVKALGGPKINEQNKPRWIGGNPPDFVYIDGPELNDRQMVEDGQLEDLTDWIKDAKNVDGDKILDMLAQQPQQFDGKIYNIPLVLNSWGIFWNKALFKEKGWQEPQDFQQFLDVSDKIKAAGTTPFIHTGKYPYYINGAFLYPAIVSANNGDYTVLQDMAANKVEAFESDAVKTALGKIVTLRDKGFIDKASIQINHTDSQMLFLQNKDAFIPNGLWLPNEMSKDIPQGFDFGFIPSITQDAGQKIVANTSTATVAIAKNAKNKDAAHAFLQFVFSKAQASQWAELSGAPSNIKGDISASNAPSFVKDAAKYLTDPNTIVIPTITFNADVDKAMQDATDALTIGKIDPAGWVKRVTDVVKKVAK</sequence>
<feature type="chain" id="PRO_5038969157" evidence="2">
    <location>
        <begin position="22"/>
        <end position="470"/>
    </location>
</feature>
<keyword evidence="2" id="KW-0732">Signal</keyword>
<dbReference type="PROSITE" id="PS51257">
    <property type="entry name" value="PROKAR_LIPOPROTEIN"/>
    <property type="match status" value="1"/>
</dbReference>
<dbReference type="Proteomes" id="UP000479114">
    <property type="component" value="Chromosome"/>
</dbReference>
<dbReference type="SUPFAM" id="SSF53850">
    <property type="entry name" value="Periplasmic binding protein-like II"/>
    <property type="match status" value="1"/>
</dbReference>
<evidence type="ECO:0000313" key="3">
    <source>
        <dbReference type="EMBL" id="QHW35034.1"/>
    </source>
</evidence>
<dbReference type="InterPro" id="IPR006059">
    <property type="entry name" value="SBP"/>
</dbReference>
<dbReference type="AlphaFoldDB" id="A0A6C0P904"/>
<evidence type="ECO:0000256" key="1">
    <source>
        <dbReference type="SAM" id="MobiDB-lite"/>
    </source>
</evidence>
<organism evidence="3 4">
    <name type="scientific">Paenibacillus rhizovicinus</name>
    <dbReference type="NCBI Taxonomy" id="2704463"/>
    <lineage>
        <taxon>Bacteria</taxon>
        <taxon>Bacillati</taxon>
        <taxon>Bacillota</taxon>
        <taxon>Bacilli</taxon>
        <taxon>Bacillales</taxon>
        <taxon>Paenibacillaceae</taxon>
        <taxon>Paenibacillus</taxon>
    </lineage>
</organism>
<protein>
    <submittedName>
        <fullName evidence="3">Extracellular solute-binding protein</fullName>
    </submittedName>
</protein>
<evidence type="ECO:0000313" key="4">
    <source>
        <dbReference type="Proteomes" id="UP000479114"/>
    </source>
</evidence>
<dbReference type="KEGG" id="prz:GZH47_11215"/>
<feature type="region of interest" description="Disordered" evidence="1">
    <location>
        <begin position="27"/>
        <end position="75"/>
    </location>
</feature>
<dbReference type="EMBL" id="CP048286">
    <property type="protein sequence ID" value="QHW35034.1"/>
    <property type="molecule type" value="Genomic_DNA"/>
</dbReference>
<evidence type="ECO:0000256" key="2">
    <source>
        <dbReference type="SAM" id="SignalP"/>
    </source>
</evidence>
<name>A0A6C0P904_9BACL</name>
<feature type="signal peptide" evidence="2">
    <location>
        <begin position="1"/>
        <end position="21"/>
    </location>
</feature>
<dbReference type="Pfam" id="PF01547">
    <property type="entry name" value="SBP_bac_1"/>
    <property type="match status" value="1"/>
</dbReference>
<proteinExistence type="predicted"/>
<feature type="compositionally biased region" description="Low complexity" evidence="1">
    <location>
        <begin position="27"/>
        <end position="68"/>
    </location>
</feature>